<keyword evidence="6" id="KW-0378">Hydrolase</keyword>
<comment type="cofactor">
    <cofactor evidence="1">
        <name>Mg(2+)</name>
        <dbReference type="ChEBI" id="CHEBI:18420"/>
    </cofactor>
</comment>
<dbReference type="Pfam" id="PF00293">
    <property type="entry name" value="NUDIX"/>
    <property type="match status" value="1"/>
</dbReference>
<evidence type="ECO:0000256" key="10">
    <source>
        <dbReference type="ARBA" id="ARBA00030308"/>
    </source>
</evidence>
<accession>A0ABV8UJ69</accession>
<evidence type="ECO:0000256" key="2">
    <source>
        <dbReference type="ARBA" id="ARBA00007482"/>
    </source>
</evidence>
<evidence type="ECO:0000256" key="9">
    <source>
        <dbReference type="ARBA" id="ARBA00030162"/>
    </source>
</evidence>
<dbReference type="NCBIfam" id="TIGR00052">
    <property type="entry name" value="nudix-type nucleoside diphosphatase, YffH/AdpP family"/>
    <property type="match status" value="1"/>
</dbReference>
<comment type="similarity">
    <text evidence="2">Belongs to the Nudix hydrolase family. NudF subfamily.</text>
</comment>
<proteinExistence type="inferred from homology"/>
<evidence type="ECO:0000256" key="4">
    <source>
        <dbReference type="ARBA" id="ARBA00013297"/>
    </source>
</evidence>
<dbReference type="PANTHER" id="PTHR11839:SF5">
    <property type="entry name" value="ADP-RIBOSE PYROPHOSPHATASE"/>
    <property type="match status" value="1"/>
</dbReference>
<evidence type="ECO:0000256" key="11">
    <source>
        <dbReference type="ARBA" id="ARBA00033056"/>
    </source>
</evidence>
<comment type="caution">
    <text evidence="14">The sequence shown here is derived from an EMBL/GenBank/DDBJ whole genome shotgun (WGS) entry which is preliminary data.</text>
</comment>
<evidence type="ECO:0000259" key="13">
    <source>
        <dbReference type="PROSITE" id="PS51462"/>
    </source>
</evidence>
<keyword evidence="15" id="KW-1185">Reference proteome</keyword>
<evidence type="ECO:0000256" key="12">
    <source>
        <dbReference type="ARBA" id="ARBA00049546"/>
    </source>
</evidence>
<dbReference type="SUPFAM" id="SSF55811">
    <property type="entry name" value="Nudix"/>
    <property type="match status" value="1"/>
</dbReference>
<reference evidence="15" key="1">
    <citation type="journal article" date="2019" name="Int. J. Syst. Evol. Microbiol.">
        <title>The Global Catalogue of Microorganisms (GCM) 10K type strain sequencing project: providing services to taxonomists for standard genome sequencing and annotation.</title>
        <authorList>
            <consortium name="The Broad Institute Genomics Platform"/>
            <consortium name="The Broad Institute Genome Sequencing Center for Infectious Disease"/>
            <person name="Wu L."/>
            <person name="Ma J."/>
        </authorList>
    </citation>
    <scope>NUCLEOTIDE SEQUENCE [LARGE SCALE GENOMIC DNA]</scope>
    <source>
        <strain evidence="15">CECT 8472</strain>
    </source>
</reference>
<keyword evidence="5" id="KW-0479">Metal-binding</keyword>
<organism evidence="14 15">
    <name type="scientific">Fodinicurvata halophila</name>
    <dbReference type="NCBI Taxonomy" id="1419723"/>
    <lineage>
        <taxon>Bacteria</taxon>
        <taxon>Pseudomonadati</taxon>
        <taxon>Pseudomonadota</taxon>
        <taxon>Alphaproteobacteria</taxon>
        <taxon>Rhodospirillales</taxon>
        <taxon>Rhodovibrionaceae</taxon>
        <taxon>Fodinicurvata</taxon>
    </lineage>
</organism>
<feature type="domain" description="Nudix hydrolase" evidence="13">
    <location>
        <begin position="42"/>
        <end position="181"/>
    </location>
</feature>
<comment type="function">
    <text evidence="8">Acts on ADP-mannose and ADP-glucose as well as ADP-ribose. Prevents glycogen biosynthesis. The reaction catalyzed by this enzyme is a limiting step of the gluconeogenic process.</text>
</comment>
<dbReference type="RefSeq" id="WP_382421656.1">
    <property type="nucleotide sequence ID" value="NZ_JBHSCW010000003.1"/>
</dbReference>
<evidence type="ECO:0000256" key="8">
    <source>
        <dbReference type="ARBA" id="ARBA00025164"/>
    </source>
</evidence>
<evidence type="ECO:0000313" key="14">
    <source>
        <dbReference type="EMBL" id="MFC4351321.1"/>
    </source>
</evidence>
<dbReference type="Proteomes" id="UP001595799">
    <property type="component" value="Unassembled WGS sequence"/>
</dbReference>
<evidence type="ECO:0000256" key="6">
    <source>
        <dbReference type="ARBA" id="ARBA00022801"/>
    </source>
</evidence>
<dbReference type="PANTHER" id="PTHR11839">
    <property type="entry name" value="UDP/ADP-SUGAR PYROPHOSPHATASE"/>
    <property type="match status" value="1"/>
</dbReference>
<dbReference type="InterPro" id="IPR000086">
    <property type="entry name" value="NUDIX_hydrolase_dom"/>
</dbReference>
<keyword evidence="7" id="KW-0460">Magnesium</keyword>
<dbReference type="EC" id="3.6.1.13" evidence="3"/>
<protein>
    <recommendedName>
        <fullName evidence="4">ADP-ribose pyrophosphatase</fullName>
        <ecNumber evidence="3">3.6.1.13</ecNumber>
    </recommendedName>
    <alternativeName>
        <fullName evidence="9">ADP-ribose diphosphatase</fullName>
    </alternativeName>
    <alternativeName>
        <fullName evidence="11">ADP-ribose phosphohydrolase</fullName>
    </alternativeName>
    <alternativeName>
        <fullName evidence="10">Adenosine diphosphoribose pyrophosphatase</fullName>
    </alternativeName>
</protein>
<sequence>MDVELLSSDQPFSGFLRISRHSFRYRKQDGHWSNSLTREVCKRAPAVAVLPYHPESDSVMLLEQFRLPAWLAGMDGWQIEVVAGIIEDQQNEEQTALRESREEAGLEISALWSINRVLPSPGGCDEVISLYLGRLDAPGTNGFYGLAEEDEDIRAFMVPFEEAYQMLERGEIENATAWMALVWLRLNRDQVQRAWKT</sequence>
<name>A0ABV8UJ69_9PROT</name>
<evidence type="ECO:0000256" key="7">
    <source>
        <dbReference type="ARBA" id="ARBA00022842"/>
    </source>
</evidence>
<gene>
    <name evidence="14" type="ORF">ACFOW6_07180</name>
</gene>
<dbReference type="CDD" id="cd24155">
    <property type="entry name" value="NUDIX_ADPRase"/>
    <property type="match status" value="1"/>
</dbReference>
<dbReference type="EMBL" id="JBHSCW010000003">
    <property type="protein sequence ID" value="MFC4351321.1"/>
    <property type="molecule type" value="Genomic_DNA"/>
</dbReference>
<evidence type="ECO:0000256" key="1">
    <source>
        <dbReference type="ARBA" id="ARBA00001946"/>
    </source>
</evidence>
<dbReference type="PROSITE" id="PS51462">
    <property type="entry name" value="NUDIX"/>
    <property type="match status" value="1"/>
</dbReference>
<evidence type="ECO:0000313" key="15">
    <source>
        <dbReference type="Proteomes" id="UP001595799"/>
    </source>
</evidence>
<evidence type="ECO:0000256" key="3">
    <source>
        <dbReference type="ARBA" id="ARBA00012453"/>
    </source>
</evidence>
<dbReference type="InterPro" id="IPR004385">
    <property type="entry name" value="NDP_pyrophosphatase"/>
</dbReference>
<dbReference type="InterPro" id="IPR015797">
    <property type="entry name" value="NUDIX_hydrolase-like_dom_sf"/>
</dbReference>
<dbReference type="Gene3D" id="3.90.79.10">
    <property type="entry name" value="Nucleoside Triphosphate Pyrophosphohydrolase"/>
    <property type="match status" value="1"/>
</dbReference>
<evidence type="ECO:0000256" key="5">
    <source>
        <dbReference type="ARBA" id="ARBA00022723"/>
    </source>
</evidence>
<comment type="catalytic activity">
    <reaction evidence="12">
        <text>ADP-D-ribose + H2O = D-ribose 5-phosphate + AMP + 2 H(+)</text>
        <dbReference type="Rhea" id="RHEA:10412"/>
        <dbReference type="ChEBI" id="CHEBI:15377"/>
        <dbReference type="ChEBI" id="CHEBI:15378"/>
        <dbReference type="ChEBI" id="CHEBI:57967"/>
        <dbReference type="ChEBI" id="CHEBI:78346"/>
        <dbReference type="ChEBI" id="CHEBI:456215"/>
        <dbReference type="EC" id="3.6.1.13"/>
    </reaction>
</comment>